<evidence type="ECO:0008006" key="4">
    <source>
        <dbReference type="Google" id="ProtNLM"/>
    </source>
</evidence>
<feature type="compositionally biased region" description="Polar residues" evidence="1">
    <location>
        <begin position="141"/>
        <end position="153"/>
    </location>
</feature>
<reference evidence="2 3" key="1">
    <citation type="submission" date="2021-03" db="EMBL/GenBank/DDBJ databases">
        <authorList>
            <person name="Grouzdev D.S."/>
        </authorList>
    </citation>
    <scope>NUCLEOTIDE SEQUENCE [LARGE SCALE GENOMIC DNA]</scope>
    <source>
        <strain evidence="2 3">M50-1</strain>
    </source>
</reference>
<evidence type="ECO:0000313" key="3">
    <source>
        <dbReference type="Proteomes" id="UP001193081"/>
    </source>
</evidence>
<gene>
    <name evidence="2" type="ORF">EYB53_020725</name>
</gene>
<protein>
    <recommendedName>
        <fullName evidence="4">Tetratricopeptide repeat protein</fullName>
    </recommendedName>
</protein>
<accession>A0ABS4DFF0</accession>
<feature type="non-terminal residue" evidence="2">
    <location>
        <position position="223"/>
    </location>
</feature>
<comment type="caution">
    <text evidence="2">The sequence shown here is derived from an EMBL/GenBank/DDBJ whole genome shotgun (WGS) entry which is preliminary data.</text>
</comment>
<sequence length="223" mass="24559">MNMPDLLNQAIEAARHGQAREAEAMLLELVEADETNELAWLWLAEVVANPEERRTCLENVLALNPANAAARHDLQRLNAAYPLDEVRPASPIKPASKALRPSQRPGLPTWLVNVPLPTDPAIFRESDTPEGAERLARWLHTPSSPSKDLTPQAPNEEVMPVSSQDELALPEWLVIDTPPDLHEQSRAPADASIPDWLSLDPPAAPAEPEPPRERTAAPVPDWL</sequence>
<proteinExistence type="predicted"/>
<dbReference type="Gene3D" id="1.25.40.10">
    <property type="entry name" value="Tetratricopeptide repeat domain"/>
    <property type="match status" value="1"/>
</dbReference>
<name>A0ABS4DFF0_9CHLR</name>
<dbReference type="EMBL" id="SIJK02000058">
    <property type="protein sequence ID" value="MBP1468148.1"/>
    <property type="molecule type" value="Genomic_DNA"/>
</dbReference>
<feature type="region of interest" description="Disordered" evidence="1">
    <location>
        <begin position="176"/>
        <end position="223"/>
    </location>
</feature>
<evidence type="ECO:0000313" key="2">
    <source>
        <dbReference type="EMBL" id="MBP1468148.1"/>
    </source>
</evidence>
<evidence type="ECO:0000256" key="1">
    <source>
        <dbReference type="SAM" id="MobiDB-lite"/>
    </source>
</evidence>
<dbReference type="SUPFAM" id="SSF48452">
    <property type="entry name" value="TPR-like"/>
    <property type="match status" value="1"/>
</dbReference>
<organism evidence="2 3">
    <name type="scientific">Candidatus Chloroploca mongolica</name>
    <dbReference type="NCBI Taxonomy" id="2528176"/>
    <lineage>
        <taxon>Bacteria</taxon>
        <taxon>Bacillati</taxon>
        <taxon>Chloroflexota</taxon>
        <taxon>Chloroflexia</taxon>
        <taxon>Chloroflexales</taxon>
        <taxon>Chloroflexineae</taxon>
        <taxon>Oscillochloridaceae</taxon>
        <taxon>Candidatus Chloroploca</taxon>
    </lineage>
</organism>
<keyword evidence="3" id="KW-1185">Reference proteome</keyword>
<dbReference type="Proteomes" id="UP001193081">
    <property type="component" value="Unassembled WGS sequence"/>
</dbReference>
<feature type="region of interest" description="Disordered" evidence="1">
    <location>
        <begin position="138"/>
        <end position="164"/>
    </location>
</feature>
<dbReference type="InterPro" id="IPR011990">
    <property type="entry name" value="TPR-like_helical_dom_sf"/>
</dbReference>